<gene>
    <name evidence="2" type="ORF">CROQUDRAFT_636306</name>
</gene>
<keyword evidence="3" id="KW-1185">Reference proteome</keyword>
<proteinExistence type="predicted"/>
<sequence>MVDSEAIEEMNSDPRLDSEVPEPIPNGLRKTKLSVIDRPRPIGRALNSTFSAPHAESDRLVQTVLKSSKSFDRGRRYWLAAPEHVSAIIPPVPTLPSSYASQNEAVRIKRQSSMINLPLSSMIYSGSSPLPPPHHQFSSQTHDVPKQASGNDLSALETLKKGGFDRNIQLFEDQSPSLTLRDPSLYDVATINSSVPRRKNVFPQSLRSKLKPRRGPNYA</sequence>
<reference evidence="2" key="1">
    <citation type="submission" date="2013-11" db="EMBL/GenBank/DDBJ databases">
        <title>Genome sequence of the fusiform rust pathogen reveals effectors for host alternation and coevolution with pine.</title>
        <authorList>
            <consortium name="DOE Joint Genome Institute"/>
            <person name="Smith K."/>
            <person name="Pendleton A."/>
            <person name="Kubisiak T."/>
            <person name="Anderson C."/>
            <person name="Salamov A."/>
            <person name="Aerts A."/>
            <person name="Riley R."/>
            <person name="Clum A."/>
            <person name="Lindquist E."/>
            <person name="Ence D."/>
            <person name="Campbell M."/>
            <person name="Kronenberg Z."/>
            <person name="Feau N."/>
            <person name="Dhillon B."/>
            <person name="Hamelin R."/>
            <person name="Burleigh J."/>
            <person name="Smith J."/>
            <person name="Yandell M."/>
            <person name="Nelson C."/>
            <person name="Grigoriev I."/>
            <person name="Davis J."/>
        </authorList>
    </citation>
    <scope>NUCLEOTIDE SEQUENCE</scope>
    <source>
        <strain evidence="2">G11</strain>
    </source>
</reference>
<feature type="compositionally biased region" description="Basic residues" evidence="1">
    <location>
        <begin position="208"/>
        <end position="219"/>
    </location>
</feature>
<feature type="compositionally biased region" description="Acidic residues" evidence="1">
    <location>
        <begin position="1"/>
        <end position="11"/>
    </location>
</feature>
<protein>
    <submittedName>
        <fullName evidence="2">Uncharacterized protein</fullName>
    </submittedName>
</protein>
<dbReference type="AlphaFoldDB" id="A0A9P6NE57"/>
<feature type="region of interest" description="Disordered" evidence="1">
    <location>
        <begin position="129"/>
        <end position="149"/>
    </location>
</feature>
<organism evidence="2 3">
    <name type="scientific">Cronartium quercuum f. sp. fusiforme G11</name>
    <dbReference type="NCBI Taxonomy" id="708437"/>
    <lineage>
        <taxon>Eukaryota</taxon>
        <taxon>Fungi</taxon>
        <taxon>Dikarya</taxon>
        <taxon>Basidiomycota</taxon>
        <taxon>Pucciniomycotina</taxon>
        <taxon>Pucciniomycetes</taxon>
        <taxon>Pucciniales</taxon>
        <taxon>Coleosporiaceae</taxon>
        <taxon>Cronartium</taxon>
    </lineage>
</organism>
<name>A0A9P6NE57_9BASI</name>
<comment type="caution">
    <text evidence="2">The sequence shown here is derived from an EMBL/GenBank/DDBJ whole genome shotgun (WGS) entry which is preliminary data.</text>
</comment>
<dbReference type="EMBL" id="MU167298">
    <property type="protein sequence ID" value="KAG0144298.1"/>
    <property type="molecule type" value="Genomic_DNA"/>
</dbReference>
<feature type="compositionally biased region" description="Polar residues" evidence="1">
    <location>
        <begin position="136"/>
        <end position="149"/>
    </location>
</feature>
<feature type="region of interest" description="Disordered" evidence="1">
    <location>
        <begin position="199"/>
        <end position="219"/>
    </location>
</feature>
<feature type="region of interest" description="Disordered" evidence="1">
    <location>
        <begin position="1"/>
        <end position="29"/>
    </location>
</feature>
<dbReference type="Proteomes" id="UP000886653">
    <property type="component" value="Unassembled WGS sequence"/>
</dbReference>
<dbReference type="OrthoDB" id="10310805at2759"/>
<evidence type="ECO:0000256" key="1">
    <source>
        <dbReference type="SAM" id="MobiDB-lite"/>
    </source>
</evidence>
<evidence type="ECO:0000313" key="3">
    <source>
        <dbReference type="Proteomes" id="UP000886653"/>
    </source>
</evidence>
<evidence type="ECO:0000313" key="2">
    <source>
        <dbReference type="EMBL" id="KAG0144298.1"/>
    </source>
</evidence>
<accession>A0A9P6NE57</accession>